<dbReference type="Pfam" id="PF13417">
    <property type="entry name" value="GST_N_3"/>
    <property type="match status" value="1"/>
</dbReference>
<dbReference type="Gene3D" id="3.40.30.10">
    <property type="entry name" value="Glutaredoxin"/>
    <property type="match status" value="1"/>
</dbReference>
<accession>A0A3S0AUA4</accession>
<dbReference type="SFLD" id="SFLDG01150">
    <property type="entry name" value="Main.1:_Beta-like"/>
    <property type="match status" value="1"/>
</dbReference>
<organism evidence="3 4">
    <name type="scientific">Aquibium carbonis</name>
    <dbReference type="NCBI Taxonomy" id="2495581"/>
    <lineage>
        <taxon>Bacteria</taxon>
        <taxon>Pseudomonadati</taxon>
        <taxon>Pseudomonadota</taxon>
        <taxon>Alphaproteobacteria</taxon>
        <taxon>Hyphomicrobiales</taxon>
        <taxon>Phyllobacteriaceae</taxon>
        <taxon>Aquibium</taxon>
    </lineage>
</organism>
<dbReference type="EMBL" id="RWKW01000023">
    <property type="protein sequence ID" value="RST87250.1"/>
    <property type="molecule type" value="Genomic_DNA"/>
</dbReference>
<dbReference type="CDD" id="cd03046">
    <property type="entry name" value="GST_N_GTT1_like"/>
    <property type="match status" value="1"/>
</dbReference>
<dbReference type="PANTHER" id="PTHR44051:SF8">
    <property type="entry name" value="GLUTATHIONE S-TRANSFERASE GSTA"/>
    <property type="match status" value="1"/>
</dbReference>
<sequence>MYQAVGTPGSRLTRVTWMLEELGEPYEIVKAKQHTETMRRYNPTGKMPALVDGDFALADSAAICSYLAKKHADKGMGPEPGLRGDAEMEAWMQYAQSEFEAPLWNKMRHKFVLPEPCRADVGAATAHDFASEVKALEIKLGDRPFALGDRFSAVDVILGHCGHWARGGKFPIDSDVVNAYLERVLSRPALARARQREKDAAAA</sequence>
<keyword evidence="3" id="KW-0808">Transferase</keyword>
<evidence type="ECO:0000313" key="3">
    <source>
        <dbReference type="EMBL" id="RST87250.1"/>
    </source>
</evidence>
<feature type="domain" description="GST N-terminal" evidence="1">
    <location>
        <begin position="1"/>
        <end position="75"/>
    </location>
</feature>
<dbReference type="RefSeq" id="WP_126698643.1">
    <property type="nucleotide sequence ID" value="NZ_RWKW01000023.1"/>
</dbReference>
<dbReference type="Gene3D" id="1.20.1050.10">
    <property type="match status" value="1"/>
</dbReference>
<dbReference type="CDD" id="cd03207">
    <property type="entry name" value="GST_C_8"/>
    <property type="match status" value="1"/>
</dbReference>
<evidence type="ECO:0000259" key="2">
    <source>
        <dbReference type="PROSITE" id="PS50405"/>
    </source>
</evidence>
<dbReference type="InterPro" id="IPR040079">
    <property type="entry name" value="Glutathione_S-Trfase"/>
</dbReference>
<comment type="caution">
    <text evidence="3">The sequence shown here is derived from an EMBL/GenBank/DDBJ whole genome shotgun (WGS) entry which is preliminary data.</text>
</comment>
<reference evidence="3 4" key="1">
    <citation type="submission" date="2018-12" db="EMBL/GenBank/DDBJ databases">
        <title>Mesorhizobium carbonis sp. nov., isolated from coal mine water.</title>
        <authorList>
            <person name="Xin W."/>
            <person name="Xu Z."/>
            <person name="Xiang F."/>
            <person name="Zhang J."/>
            <person name="Xi L."/>
            <person name="Liu J."/>
        </authorList>
    </citation>
    <scope>NUCLEOTIDE SEQUENCE [LARGE SCALE GENOMIC DNA]</scope>
    <source>
        <strain evidence="3 4">B2.3</strain>
    </source>
</reference>
<dbReference type="SUPFAM" id="SSF47616">
    <property type="entry name" value="GST C-terminal domain-like"/>
    <property type="match status" value="1"/>
</dbReference>
<dbReference type="SFLD" id="SFLDG00358">
    <property type="entry name" value="Main_(cytGST)"/>
    <property type="match status" value="1"/>
</dbReference>
<keyword evidence="4" id="KW-1185">Reference proteome</keyword>
<dbReference type="InterPro" id="IPR036249">
    <property type="entry name" value="Thioredoxin-like_sf"/>
</dbReference>
<dbReference type="PROSITE" id="PS50405">
    <property type="entry name" value="GST_CTER"/>
    <property type="match status" value="1"/>
</dbReference>
<dbReference type="SUPFAM" id="SSF52833">
    <property type="entry name" value="Thioredoxin-like"/>
    <property type="match status" value="1"/>
</dbReference>
<dbReference type="SFLD" id="SFLDS00019">
    <property type="entry name" value="Glutathione_Transferase_(cytos"/>
    <property type="match status" value="1"/>
</dbReference>
<name>A0A3S0AUA4_9HYPH</name>
<dbReference type="PROSITE" id="PS50404">
    <property type="entry name" value="GST_NTER"/>
    <property type="match status" value="1"/>
</dbReference>
<dbReference type="InterPro" id="IPR004045">
    <property type="entry name" value="Glutathione_S-Trfase_N"/>
</dbReference>
<dbReference type="OrthoDB" id="5740960at2"/>
<feature type="domain" description="GST C-terminal" evidence="2">
    <location>
        <begin position="81"/>
        <end position="202"/>
    </location>
</feature>
<dbReference type="GO" id="GO:0016740">
    <property type="term" value="F:transferase activity"/>
    <property type="evidence" value="ECO:0007669"/>
    <property type="project" value="UniProtKB-KW"/>
</dbReference>
<dbReference type="AlphaFoldDB" id="A0A3S0AUA4"/>
<proteinExistence type="predicted"/>
<evidence type="ECO:0000313" key="4">
    <source>
        <dbReference type="Proteomes" id="UP000278398"/>
    </source>
</evidence>
<dbReference type="PANTHER" id="PTHR44051">
    <property type="entry name" value="GLUTATHIONE S-TRANSFERASE-RELATED"/>
    <property type="match status" value="1"/>
</dbReference>
<protein>
    <submittedName>
        <fullName evidence="3">Glutathione S-transferase family protein</fullName>
    </submittedName>
</protein>
<evidence type="ECO:0000259" key="1">
    <source>
        <dbReference type="PROSITE" id="PS50404"/>
    </source>
</evidence>
<dbReference type="InterPro" id="IPR036282">
    <property type="entry name" value="Glutathione-S-Trfase_C_sf"/>
</dbReference>
<dbReference type="Proteomes" id="UP000278398">
    <property type="component" value="Unassembled WGS sequence"/>
</dbReference>
<dbReference type="InterPro" id="IPR010987">
    <property type="entry name" value="Glutathione-S-Trfase_C-like"/>
</dbReference>
<gene>
    <name evidence="3" type="ORF">EJC49_06440</name>
</gene>